<dbReference type="EMBL" id="GL380531">
    <property type="protein sequence ID" value="EGT57295.1"/>
    <property type="molecule type" value="Genomic_DNA"/>
</dbReference>
<accession>G0PI39</accession>
<proteinExistence type="predicted"/>
<dbReference type="AlphaFoldDB" id="G0PI39"/>
<dbReference type="Proteomes" id="UP000008068">
    <property type="component" value="Unassembled WGS sequence"/>
</dbReference>
<sequence>MVLGTKTLLIFFTETWKISGRPST</sequence>
<organism evidence="2">
    <name type="scientific">Caenorhabditis brenneri</name>
    <name type="common">Nematode worm</name>
    <dbReference type="NCBI Taxonomy" id="135651"/>
    <lineage>
        <taxon>Eukaryota</taxon>
        <taxon>Metazoa</taxon>
        <taxon>Ecdysozoa</taxon>
        <taxon>Nematoda</taxon>
        <taxon>Chromadorea</taxon>
        <taxon>Rhabditida</taxon>
        <taxon>Rhabditina</taxon>
        <taxon>Rhabditomorpha</taxon>
        <taxon>Rhabditoidea</taxon>
        <taxon>Rhabditidae</taxon>
        <taxon>Peloderinae</taxon>
        <taxon>Caenorhabditis</taxon>
    </lineage>
</organism>
<gene>
    <name evidence="1" type="ORF">CAEBREN_21671</name>
</gene>
<keyword evidence="2" id="KW-1185">Reference proteome</keyword>
<reference evidence="2" key="1">
    <citation type="submission" date="2011-07" db="EMBL/GenBank/DDBJ databases">
        <authorList>
            <consortium name="Caenorhabditis brenneri Sequencing and Analysis Consortium"/>
            <person name="Wilson R.K."/>
        </authorList>
    </citation>
    <scope>NUCLEOTIDE SEQUENCE [LARGE SCALE GENOMIC DNA]</scope>
    <source>
        <strain evidence="2">PB2801</strain>
    </source>
</reference>
<dbReference type="InParanoid" id="G0PI39"/>
<dbReference type="HOGENOM" id="CLU_3421464_0_0_1"/>
<name>G0PI39_CAEBE</name>
<evidence type="ECO:0000313" key="1">
    <source>
        <dbReference type="EMBL" id="EGT57295.1"/>
    </source>
</evidence>
<evidence type="ECO:0000313" key="2">
    <source>
        <dbReference type="Proteomes" id="UP000008068"/>
    </source>
</evidence>
<protein>
    <submittedName>
        <fullName evidence="1">Uncharacterized protein</fullName>
    </submittedName>
</protein>